<evidence type="ECO:0000313" key="2">
    <source>
        <dbReference type="Proteomes" id="UP000184148"/>
    </source>
</evidence>
<dbReference type="AlphaFoldDB" id="A0A1M4ZBN5"/>
<dbReference type="OrthoDB" id="3035610at2"/>
<gene>
    <name evidence="1" type="ORF">SAMN02745133_01944</name>
</gene>
<keyword evidence="2" id="KW-1185">Reference proteome</keyword>
<sequence length="293" mass="34695">MSTKIYNGYRLPNFTLRELNNWMKDARKVIQPLAQELYTELVVNIATNILDIKTLYPNSYKERIEKNYSEITKHSSALSVAERYIREQMRQIQITQERNPKYDFECTVYAIPIQDSILLLFYSEQAEFESVFSKLPMVEYYGYWNNTDPDEECTEEQWEKRKRDWEEALGGDGLGVPSECGMSFQLVNEHKLRLRRIITKNKNIKMYQESFNERVNCWAYKITLDKVISRISDDKIVGTSNGRNLEPFWQARDYLKTPEGKIEVQREADRIASLLKDYYTMGDMGDLLENFLK</sequence>
<dbReference type="Proteomes" id="UP000184148">
    <property type="component" value="Unassembled WGS sequence"/>
</dbReference>
<protein>
    <submittedName>
        <fullName evidence="1">Uncharacterized protein</fullName>
    </submittedName>
</protein>
<dbReference type="RefSeq" id="WP_073239192.1">
    <property type="nucleotide sequence ID" value="NZ_FQUY01000013.1"/>
</dbReference>
<evidence type="ECO:0000313" key="1">
    <source>
        <dbReference type="EMBL" id="SHF15434.1"/>
    </source>
</evidence>
<reference evidence="2" key="1">
    <citation type="submission" date="2016-11" db="EMBL/GenBank/DDBJ databases">
        <authorList>
            <person name="Varghese N."/>
            <person name="Submissions S."/>
        </authorList>
    </citation>
    <scope>NUCLEOTIDE SEQUENCE [LARGE SCALE GENOMIC DNA]</scope>
    <source>
        <strain evidence="2">DSM 12395</strain>
    </source>
</reference>
<organism evidence="1 2">
    <name type="scientific">Desulforamulus putei DSM 12395</name>
    <dbReference type="NCBI Taxonomy" id="1121429"/>
    <lineage>
        <taxon>Bacteria</taxon>
        <taxon>Bacillati</taxon>
        <taxon>Bacillota</taxon>
        <taxon>Clostridia</taxon>
        <taxon>Eubacteriales</taxon>
        <taxon>Peptococcaceae</taxon>
        <taxon>Desulforamulus</taxon>
    </lineage>
</organism>
<dbReference type="EMBL" id="FQUY01000013">
    <property type="protein sequence ID" value="SHF15434.1"/>
    <property type="molecule type" value="Genomic_DNA"/>
</dbReference>
<name>A0A1M4ZBN5_9FIRM</name>
<dbReference type="STRING" id="1121429.SAMN02745133_01944"/>
<proteinExistence type="predicted"/>
<accession>A0A1M4ZBN5</accession>